<reference evidence="5 6" key="1">
    <citation type="submission" date="2020-04" db="EMBL/GenBank/DDBJ databases">
        <title>Metagenomic profiling of ammonia- and methane-oxidizing microorganisms in a Dutch drinking water treatment plant.</title>
        <authorList>
            <person name="Poghosyan L."/>
            <person name="Leucker S."/>
        </authorList>
    </citation>
    <scope>NUCLEOTIDE SEQUENCE [LARGE SCALE GENOMIC DNA]</scope>
    <source>
        <strain evidence="5">S-RSF-IL-03</strain>
    </source>
</reference>
<name>A0A849SPN5_UNCEI</name>
<dbReference type="GO" id="GO:0046677">
    <property type="term" value="P:response to antibiotic"/>
    <property type="evidence" value="ECO:0007669"/>
    <property type="project" value="UniProtKB-KW"/>
</dbReference>
<feature type="domain" description="VOC" evidence="4">
    <location>
        <begin position="13"/>
        <end position="107"/>
    </location>
</feature>
<gene>
    <name evidence="5" type="ORF">HOP12_11900</name>
</gene>
<accession>A0A849SPN5</accession>
<comment type="similarity">
    <text evidence="1">Belongs to the bleomycin resistance protein family.</text>
</comment>
<dbReference type="SUPFAM" id="SSF54593">
    <property type="entry name" value="Glyoxalase/Bleomycin resistance protein/Dihydroxybiphenyl dioxygenase"/>
    <property type="match status" value="1"/>
</dbReference>
<comment type="caution">
    <text evidence="5">The sequence shown here is derived from an EMBL/GenBank/DDBJ whole genome shotgun (WGS) entry which is preliminary data.</text>
</comment>
<evidence type="ECO:0000313" key="6">
    <source>
        <dbReference type="Proteomes" id="UP000580839"/>
    </source>
</evidence>
<dbReference type="Gene3D" id="3.10.180.10">
    <property type="entry name" value="2,3-Dihydroxybiphenyl 1,2-Dioxygenase, domain 1"/>
    <property type="match status" value="1"/>
</dbReference>
<organism evidence="5 6">
    <name type="scientific">Eiseniibacteriota bacterium</name>
    <dbReference type="NCBI Taxonomy" id="2212470"/>
    <lineage>
        <taxon>Bacteria</taxon>
        <taxon>Candidatus Eiseniibacteriota</taxon>
    </lineage>
</organism>
<dbReference type="InterPro" id="IPR037523">
    <property type="entry name" value="VOC_core"/>
</dbReference>
<dbReference type="PROSITE" id="PS51819">
    <property type="entry name" value="VOC"/>
    <property type="match status" value="1"/>
</dbReference>
<evidence type="ECO:0000256" key="1">
    <source>
        <dbReference type="ARBA" id="ARBA00011051"/>
    </source>
</evidence>
<dbReference type="EMBL" id="JABFRW010000151">
    <property type="protein sequence ID" value="NOT34857.1"/>
    <property type="molecule type" value="Genomic_DNA"/>
</dbReference>
<evidence type="ECO:0000313" key="5">
    <source>
        <dbReference type="EMBL" id="NOT34857.1"/>
    </source>
</evidence>
<evidence type="ECO:0000256" key="3">
    <source>
        <dbReference type="ARBA" id="ARBA00023251"/>
    </source>
</evidence>
<dbReference type="Pfam" id="PF19581">
    <property type="entry name" value="Glyoxalase_7"/>
    <property type="match status" value="1"/>
</dbReference>
<dbReference type="InterPro" id="IPR029068">
    <property type="entry name" value="Glyas_Bleomycin-R_OHBP_Dase"/>
</dbReference>
<dbReference type="Proteomes" id="UP000580839">
    <property type="component" value="Unassembled WGS sequence"/>
</dbReference>
<dbReference type="InterPro" id="IPR000335">
    <property type="entry name" value="Bleomycin-R"/>
</dbReference>
<protein>
    <recommendedName>
        <fullName evidence="2">Bleomycin resistance protein</fullName>
    </recommendedName>
</protein>
<sequence>MSPPEAPKPTPVAFRRVTPVLRVNDLAASLDYYVGVLSFHLDWRDDDGNSFASVTRNNCHLFLAVGDQGHPGSWVWVGVSDVDALHEELLAKGARVRHPPANWTRVE</sequence>
<keyword evidence="3" id="KW-0046">Antibiotic resistance</keyword>
<evidence type="ECO:0000259" key="4">
    <source>
        <dbReference type="PROSITE" id="PS51819"/>
    </source>
</evidence>
<evidence type="ECO:0000256" key="2">
    <source>
        <dbReference type="ARBA" id="ARBA00021572"/>
    </source>
</evidence>
<dbReference type="AlphaFoldDB" id="A0A849SPN5"/>
<proteinExistence type="inferred from homology"/>